<dbReference type="PANTHER" id="PTHR31286:SF99">
    <property type="entry name" value="DUF4283 DOMAIN-CONTAINING PROTEIN"/>
    <property type="match status" value="1"/>
</dbReference>
<evidence type="ECO:0000313" key="1">
    <source>
        <dbReference type="EMBL" id="GJT06947.1"/>
    </source>
</evidence>
<sequence>MLKLMDIPGMLHLEGRLLESRGCLLLVCRDDIGSREFTIYKMMKGCSVWTVRYLVNIVCYFQKEFVKVLMSPFQGRLWKRLVPDLLILSYGYFIGKRIAFPVMEYYVRNNWGKYGLTRLMMNSKVWVKIHDVPIQVFSEDGLSIIASQIGKPIMLDSYTSLMCIESWGRSSFARCLIEINADDVLKESLTIGVPLIEDTGFIIKTVSTIEYE</sequence>
<evidence type="ECO:0000313" key="2">
    <source>
        <dbReference type="Proteomes" id="UP001151760"/>
    </source>
</evidence>
<reference evidence="1" key="2">
    <citation type="submission" date="2022-01" db="EMBL/GenBank/DDBJ databases">
        <authorList>
            <person name="Yamashiro T."/>
            <person name="Shiraishi A."/>
            <person name="Satake H."/>
            <person name="Nakayama K."/>
        </authorList>
    </citation>
    <scope>NUCLEOTIDE SEQUENCE</scope>
</reference>
<comment type="caution">
    <text evidence="1">The sequence shown here is derived from an EMBL/GenBank/DDBJ whole genome shotgun (WGS) entry which is preliminary data.</text>
</comment>
<protein>
    <submittedName>
        <fullName evidence="1">Zinc knuckle CX2CX4HX4C containing protein</fullName>
    </submittedName>
</protein>
<organism evidence="1 2">
    <name type="scientific">Tanacetum coccineum</name>
    <dbReference type="NCBI Taxonomy" id="301880"/>
    <lineage>
        <taxon>Eukaryota</taxon>
        <taxon>Viridiplantae</taxon>
        <taxon>Streptophyta</taxon>
        <taxon>Embryophyta</taxon>
        <taxon>Tracheophyta</taxon>
        <taxon>Spermatophyta</taxon>
        <taxon>Magnoliopsida</taxon>
        <taxon>eudicotyledons</taxon>
        <taxon>Gunneridae</taxon>
        <taxon>Pentapetalae</taxon>
        <taxon>asterids</taxon>
        <taxon>campanulids</taxon>
        <taxon>Asterales</taxon>
        <taxon>Asteraceae</taxon>
        <taxon>Asteroideae</taxon>
        <taxon>Anthemideae</taxon>
        <taxon>Anthemidinae</taxon>
        <taxon>Tanacetum</taxon>
    </lineage>
</organism>
<dbReference type="InterPro" id="IPR040256">
    <property type="entry name" value="At4g02000-like"/>
</dbReference>
<dbReference type="PANTHER" id="PTHR31286">
    <property type="entry name" value="GLYCINE-RICH CELL WALL STRUCTURAL PROTEIN 1.8-LIKE"/>
    <property type="match status" value="1"/>
</dbReference>
<reference evidence="1" key="1">
    <citation type="journal article" date="2022" name="Int. J. Mol. Sci.">
        <title>Draft Genome of Tanacetum Coccineum: Genomic Comparison of Closely Related Tanacetum-Family Plants.</title>
        <authorList>
            <person name="Yamashiro T."/>
            <person name="Shiraishi A."/>
            <person name="Nakayama K."/>
            <person name="Satake H."/>
        </authorList>
    </citation>
    <scope>NUCLEOTIDE SEQUENCE</scope>
</reference>
<accession>A0ABQ5AYK3</accession>
<proteinExistence type="predicted"/>
<name>A0ABQ5AYK3_9ASTR</name>
<dbReference type="EMBL" id="BQNB010012711">
    <property type="protein sequence ID" value="GJT06947.1"/>
    <property type="molecule type" value="Genomic_DNA"/>
</dbReference>
<keyword evidence="2" id="KW-1185">Reference proteome</keyword>
<dbReference type="Proteomes" id="UP001151760">
    <property type="component" value="Unassembled WGS sequence"/>
</dbReference>
<gene>
    <name evidence="1" type="ORF">Tco_0841409</name>
</gene>